<feature type="compositionally biased region" description="Low complexity" evidence="1">
    <location>
        <begin position="225"/>
        <end position="239"/>
    </location>
</feature>
<feature type="compositionally biased region" description="Polar residues" evidence="1">
    <location>
        <begin position="1186"/>
        <end position="1213"/>
    </location>
</feature>
<feature type="compositionally biased region" description="Polar residues" evidence="1">
    <location>
        <begin position="944"/>
        <end position="955"/>
    </location>
</feature>
<dbReference type="Proteomes" id="UP000245884">
    <property type="component" value="Unassembled WGS sequence"/>
</dbReference>
<feature type="domain" description="RING-type" evidence="2">
    <location>
        <begin position="1331"/>
        <end position="1355"/>
    </location>
</feature>
<feature type="compositionally biased region" description="Acidic residues" evidence="1">
    <location>
        <begin position="204"/>
        <end position="213"/>
    </location>
</feature>
<dbReference type="InterPro" id="IPR001841">
    <property type="entry name" value="Znf_RING"/>
</dbReference>
<dbReference type="InterPro" id="IPR013083">
    <property type="entry name" value="Znf_RING/FYVE/PHD"/>
</dbReference>
<feature type="region of interest" description="Disordered" evidence="1">
    <location>
        <begin position="896"/>
        <end position="1253"/>
    </location>
</feature>
<feature type="region of interest" description="Disordered" evidence="1">
    <location>
        <begin position="375"/>
        <end position="861"/>
    </location>
</feature>
<evidence type="ECO:0000313" key="4">
    <source>
        <dbReference type="Proteomes" id="UP000245884"/>
    </source>
</evidence>
<feature type="compositionally biased region" description="Basic and acidic residues" evidence="1">
    <location>
        <begin position="489"/>
        <end position="501"/>
    </location>
</feature>
<feature type="compositionally biased region" description="Low complexity" evidence="1">
    <location>
        <begin position="26"/>
        <end position="43"/>
    </location>
</feature>
<proteinExistence type="predicted"/>
<feature type="region of interest" description="Disordered" evidence="1">
    <location>
        <begin position="1418"/>
        <end position="1460"/>
    </location>
</feature>
<feature type="compositionally biased region" description="Basic and acidic residues" evidence="1">
    <location>
        <begin position="182"/>
        <end position="194"/>
    </location>
</feature>
<gene>
    <name evidence="3" type="ORF">BDZ90DRAFT_265943</name>
</gene>
<feature type="compositionally biased region" description="Basic and acidic residues" evidence="1">
    <location>
        <begin position="1431"/>
        <end position="1449"/>
    </location>
</feature>
<feature type="compositionally biased region" description="Polar residues" evidence="1">
    <location>
        <begin position="826"/>
        <end position="841"/>
    </location>
</feature>
<feature type="compositionally biased region" description="Low complexity" evidence="1">
    <location>
        <begin position="979"/>
        <end position="995"/>
    </location>
</feature>
<feature type="region of interest" description="Disordered" evidence="1">
    <location>
        <begin position="1"/>
        <end position="96"/>
    </location>
</feature>
<evidence type="ECO:0000256" key="1">
    <source>
        <dbReference type="SAM" id="MobiDB-lite"/>
    </source>
</evidence>
<feature type="compositionally biased region" description="Polar residues" evidence="1">
    <location>
        <begin position="402"/>
        <end position="416"/>
    </location>
</feature>
<dbReference type="STRING" id="1569628.A0A316UX88"/>
<evidence type="ECO:0000259" key="2">
    <source>
        <dbReference type="Pfam" id="PF17123"/>
    </source>
</evidence>
<accession>A0A316UX88</accession>
<evidence type="ECO:0000313" key="3">
    <source>
        <dbReference type="EMBL" id="PWN29920.1"/>
    </source>
</evidence>
<dbReference type="GeneID" id="37030509"/>
<feature type="compositionally biased region" description="Acidic residues" evidence="1">
    <location>
        <begin position="608"/>
        <end position="632"/>
    </location>
</feature>
<dbReference type="Gene3D" id="3.30.40.10">
    <property type="entry name" value="Zinc/RING finger domain, C3HC4 (zinc finger)"/>
    <property type="match status" value="1"/>
</dbReference>
<feature type="compositionally biased region" description="Basic and acidic residues" evidence="1">
    <location>
        <begin position="448"/>
        <end position="468"/>
    </location>
</feature>
<sequence length="1512" mass="160858">MSGGAEPRPPSAASSRSISPRRRQRQLSNAQQEQAAVVAAEAADPITSSSRLSEAATRPRMSRSSSGPAVLPQEHVVQDPAAAPITATQSVPTQLAPRASLRRHNIYHEIAHLGLPGVESSSDYSDEDGDEAGPSSPSRRQSDSTPPPPFPQGSRRPETPPRAPPPPDVEGGEEQTPWTEEDERRWVDYRRRVPDSPPPAFVSEGEEEEEEGAAAEVVQVDGTRPASPSEASESSAGEEVQQVTDEEQRAWELDAQRGLSFEERLHRLELRRRRKEGMAEQRWREERANEVAVREMLEQEARQEAAQRAEVERAQMEAQDQALSPTQEAAAIDQPLPATEAQLAEPTSSQVDLEEEVSAVVEAVATPELPHAAPVVVPSSSAAPGAAPRAAASSRQPDRSSFTNGALSVPSLQVTRTGGARKSHSRSTSDQRASPIPRGKATAIRPRPSSESHSRFRDDASAAAERRRLAWGVAASPAGLHVPLAPPPRTREEMEAHRVQMERATTSTSEGASSSSMVRPDDNDDSASDASSDSAGAWEAEQKAFEAMRAAAERTTTVADESGSEDEAMAPPQMARSPGQIMRESLPKAPPPLALGRSRGAGLAYDASESDSSADEGEAASESDDSLSPDDGEVQRHVNERWSTQDIASAPSAAADLAAVRRSLDSSLAPAPTASSSKGKQPVRPPADAALFAQQSRHAASDPNLPGSYTAPAGEFEPDSSSSASFSGEEEGGMEPVKRTATLTSMGSQPSLKASGSSGSLWQGRMPGAPQPMRRAEVNDRLKGLFDAPMPGSSTQQQAPTRRSSQKSTRSIDGPEVAVASDRASMRSSKSRQTSGESIPVTSPPAPAPPRKVSVGTGLPDEQQLRREALLDIARIQGGVQGGHNSLAALERLLSGSLRPQQQQPVDPSLPFTNRQSSYAPLPRQSRLPQITDATRHFPPSRAPTISSDGGSSTGAAPGSRARPPVPGSRISALRARFEAGQETGGAQQEGAGAASSPATVDAPASPTRPLASTISRSGAVRRAPPPVPPRQRVASTASTTAPPASSASAAQRLNGGQEVPQRRATPPLPNRISPPTTVRRPPPPPPSMASGVSQMPGASPPQLPPRPAVPLVLAEPRQEARRTSSTESAAVASPPDIIVVPPHTGRRPLPTPPTMPARSNGQGREALASQPPVNAEPSEAITSPAGRSSTLRQGSTDSNSFRLRQDSSAPSSTMPPPQSASNISGPANTEDDDASSPSPSRSPPRRQPSLGITDLDVLASRLDLDGSHFDELAALQEFLGPAEASRGGILTPHEMASLPVGPVYLESRRVTREGKTKSKLACLGLRVERCAVCMSQFKEGQMAVVLQCLHVFHEEPQARLHMRVDWLRNLFCAFACECEHYLISSRVLIVLTGRARQLINSEELWLATWPLVISLTTSDDESKPSTSSSKEAKKEEDQDKKIIKDIKQAGKTGPGKAFTKGKSEEDLKIIAWYYKQRNMKALDEVLEGQRPPTSIKARIDSLFRKWEGTVG</sequence>
<dbReference type="EMBL" id="KZ819662">
    <property type="protein sequence ID" value="PWN29920.1"/>
    <property type="molecule type" value="Genomic_DNA"/>
</dbReference>
<feature type="compositionally biased region" description="Basic and acidic residues" evidence="1">
    <location>
        <begin position="774"/>
        <end position="784"/>
    </location>
</feature>
<feature type="region of interest" description="Disordered" evidence="1">
    <location>
        <begin position="112"/>
        <end position="249"/>
    </location>
</feature>
<keyword evidence="4" id="KW-1185">Reference proteome</keyword>
<protein>
    <recommendedName>
        <fullName evidence="2">RING-type domain-containing protein</fullName>
    </recommendedName>
</protein>
<feature type="compositionally biased region" description="Low complexity" evidence="1">
    <location>
        <begin position="547"/>
        <end position="559"/>
    </location>
</feature>
<feature type="compositionally biased region" description="Pro residues" evidence="1">
    <location>
        <begin position="1099"/>
        <end position="1109"/>
    </location>
</feature>
<feature type="compositionally biased region" description="Basic and acidic residues" evidence="1">
    <location>
        <begin position="298"/>
        <end position="315"/>
    </location>
</feature>
<dbReference type="SUPFAM" id="SSF57850">
    <property type="entry name" value="RING/U-box"/>
    <property type="match status" value="1"/>
</dbReference>
<feature type="compositionally biased region" description="Polar residues" evidence="1">
    <location>
        <begin position="898"/>
        <end position="919"/>
    </location>
</feature>
<name>A0A316UX88_9BASI</name>
<organism evidence="3 4">
    <name type="scientific">Jaminaea rosea</name>
    <dbReference type="NCBI Taxonomy" id="1569628"/>
    <lineage>
        <taxon>Eukaryota</taxon>
        <taxon>Fungi</taxon>
        <taxon>Dikarya</taxon>
        <taxon>Basidiomycota</taxon>
        <taxon>Ustilaginomycotina</taxon>
        <taxon>Exobasidiomycetes</taxon>
        <taxon>Microstromatales</taxon>
        <taxon>Microstromatales incertae sedis</taxon>
        <taxon>Jaminaea</taxon>
    </lineage>
</organism>
<feature type="region of interest" description="Disordered" evidence="1">
    <location>
        <begin position="298"/>
        <end position="356"/>
    </location>
</feature>
<feature type="compositionally biased region" description="Low complexity" evidence="1">
    <location>
        <begin position="504"/>
        <end position="516"/>
    </location>
</feature>
<dbReference type="RefSeq" id="XP_025364532.1">
    <property type="nucleotide sequence ID" value="XM_025508686.1"/>
</dbReference>
<dbReference type="OrthoDB" id="8062037at2759"/>
<feature type="compositionally biased region" description="Low complexity" evidence="1">
    <location>
        <begin position="648"/>
        <end position="677"/>
    </location>
</feature>
<reference evidence="3 4" key="1">
    <citation type="journal article" date="2018" name="Mol. Biol. Evol.">
        <title>Broad Genomic Sampling Reveals a Smut Pathogenic Ancestry of the Fungal Clade Ustilaginomycotina.</title>
        <authorList>
            <person name="Kijpornyongpan T."/>
            <person name="Mondo S.J."/>
            <person name="Barry K."/>
            <person name="Sandor L."/>
            <person name="Lee J."/>
            <person name="Lipzen A."/>
            <person name="Pangilinan J."/>
            <person name="LaButti K."/>
            <person name="Hainaut M."/>
            <person name="Henrissat B."/>
            <person name="Grigoriev I.V."/>
            <person name="Spatafora J.W."/>
            <person name="Aime M.C."/>
        </authorList>
    </citation>
    <scope>NUCLEOTIDE SEQUENCE [LARGE SCALE GENOMIC DNA]</scope>
    <source>
        <strain evidence="3 4">MCA 5214</strain>
    </source>
</reference>
<dbReference type="Pfam" id="PF17123">
    <property type="entry name" value="zf-RING_11"/>
    <property type="match status" value="1"/>
</dbReference>
<feature type="compositionally biased region" description="Low complexity" evidence="1">
    <location>
        <begin position="375"/>
        <end position="401"/>
    </location>
</feature>
<feature type="compositionally biased region" description="Polar residues" evidence="1">
    <location>
        <begin position="741"/>
        <end position="761"/>
    </location>
</feature>
<feature type="compositionally biased region" description="Polar residues" evidence="1">
    <location>
        <begin position="792"/>
        <end position="811"/>
    </location>
</feature>
<feature type="compositionally biased region" description="Low complexity" evidence="1">
    <location>
        <begin position="1031"/>
        <end position="1051"/>
    </location>
</feature>